<evidence type="ECO:0000256" key="3">
    <source>
        <dbReference type="ARBA" id="ARBA00023163"/>
    </source>
</evidence>
<gene>
    <name evidence="6" type="ORF">DD666_17980</name>
</gene>
<dbReference type="AlphaFoldDB" id="A0A356LJS6"/>
<keyword evidence="2" id="KW-0238">DNA-binding</keyword>
<dbReference type="InterPro" id="IPR036390">
    <property type="entry name" value="WH_DNA-bd_sf"/>
</dbReference>
<dbReference type="GO" id="GO:0003700">
    <property type="term" value="F:DNA-binding transcription factor activity"/>
    <property type="evidence" value="ECO:0007669"/>
    <property type="project" value="TreeGrafter"/>
</dbReference>
<dbReference type="Gene3D" id="1.10.10.10">
    <property type="entry name" value="Winged helix-like DNA-binding domain superfamily/Winged helix DNA-binding domain"/>
    <property type="match status" value="1"/>
</dbReference>
<dbReference type="Proteomes" id="UP000264036">
    <property type="component" value="Unassembled WGS sequence"/>
</dbReference>
<dbReference type="InterPro" id="IPR036388">
    <property type="entry name" value="WH-like_DNA-bd_sf"/>
</dbReference>
<dbReference type="InterPro" id="IPR005471">
    <property type="entry name" value="Tscrpt_reg_IclR_N"/>
</dbReference>
<dbReference type="Pfam" id="PF01614">
    <property type="entry name" value="IclR_C"/>
    <property type="match status" value="1"/>
</dbReference>
<reference evidence="6 7" key="1">
    <citation type="journal article" date="2018" name="Nat. Biotechnol.">
        <title>A standardized bacterial taxonomy based on genome phylogeny substantially revises the tree of life.</title>
        <authorList>
            <person name="Parks D.H."/>
            <person name="Chuvochina M."/>
            <person name="Waite D.W."/>
            <person name="Rinke C."/>
            <person name="Skarshewski A."/>
            <person name="Chaumeil P.A."/>
            <person name="Hugenholtz P."/>
        </authorList>
    </citation>
    <scope>NUCLEOTIDE SEQUENCE [LARGE SCALE GENOMIC DNA]</scope>
    <source>
        <strain evidence="6">UBA10707</strain>
    </source>
</reference>
<dbReference type="Pfam" id="PF09339">
    <property type="entry name" value="HTH_IclR"/>
    <property type="match status" value="1"/>
</dbReference>
<dbReference type="PROSITE" id="PS51078">
    <property type="entry name" value="ICLR_ED"/>
    <property type="match status" value="1"/>
</dbReference>
<dbReference type="PROSITE" id="PS51077">
    <property type="entry name" value="HTH_ICLR"/>
    <property type="match status" value="1"/>
</dbReference>
<proteinExistence type="predicted"/>
<comment type="caution">
    <text evidence="6">The sequence shown here is derived from an EMBL/GenBank/DDBJ whole genome shotgun (WGS) entry which is preliminary data.</text>
</comment>
<dbReference type="SUPFAM" id="SSF55781">
    <property type="entry name" value="GAF domain-like"/>
    <property type="match status" value="1"/>
</dbReference>
<dbReference type="InterPro" id="IPR029016">
    <property type="entry name" value="GAF-like_dom_sf"/>
</dbReference>
<feature type="domain" description="HTH iclR-type" evidence="4">
    <location>
        <begin position="7"/>
        <end position="67"/>
    </location>
</feature>
<evidence type="ECO:0000259" key="4">
    <source>
        <dbReference type="PROSITE" id="PS51077"/>
    </source>
</evidence>
<evidence type="ECO:0000259" key="5">
    <source>
        <dbReference type="PROSITE" id="PS51078"/>
    </source>
</evidence>
<dbReference type="EMBL" id="DOEK01000037">
    <property type="protein sequence ID" value="HBP31283.1"/>
    <property type="molecule type" value="Genomic_DNA"/>
</dbReference>
<keyword evidence="3" id="KW-0804">Transcription</keyword>
<dbReference type="GO" id="GO:0045892">
    <property type="term" value="P:negative regulation of DNA-templated transcription"/>
    <property type="evidence" value="ECO:0007669"/>
    <property type="project" value="TreeGrafter"/>
</dbReference>
<organism evidence="6 7">
    <name type="scientific">Advenella kashmirensis</name>
    <dbReference type="NCBI Taxonomy" id="310575"/>
    <lineage>
        <taxon>Bacteria</taxon>
        <taxon>Pseudomonadati</taxon>
        <taxon>Pseudomonadota</taxon>
        <taxon>Betaproteobacteria</taxon>
        <taxon>Burkholderiales</taxon>
        <taxon>Alcaligenaceae</taxon>
    </lineage>
</organism>
<dbReference type="GO" id="GO:0003677">
    <property type="term" value="F:DNA binding"/>
    <property type="evidence" value="ECO:0007669"/>
    <property type="project" value="UniProtKB-KW"/>
</dbReference>
<dbReference type="InterPro" id="IPR014757">
    <property type="entry name" value="Tscrpt_reg_IclR_C"/>
</dbReference>
<name>A0A356LJS6_9BURK</name>
<dbReference type="PANTHER" id="PTHR30136">
    <property type="entry name" value="HELIX-TURN-HELIX TRANSCRIPTIONAL REGULATOR, ICLR FAMILY"/>
    <property type="match status" value="1"/>
</dbReference>
<evidence type="ECO:0000313" key="6">
    <source>
        <dbReference type="EMBL" id="HBP31283.1"/>
    </source>
</evidence>
<dbReference type="InterPro" id="IPR050707">
    <property type="entry name" value="HTH_MetabolicPath_Reg"/>
</dbReference>
<evidence type="ECO:0000256" key="2">
    <source>
        <dbReference type="ARBA" id="ARBA00023125"/>
    </source>
</evidence>
<protein>
    <submittedName>
        <fullName evidence="6">IclR family transcriptional regulator</fullName>
    </submittedName>
</protein>
<keyword evidence="1" id="KW-0805">Transcription regulation</keyword>
<dbReference type="SMART" id="SM00346">
    <property type="entry name" value="HTH_ICLR"/>
    <property type="match status" value="1"/>
</dbReference>
<dbReference type="SUPFAM" id="SSF46785">
    <property type="entry name" value="Winged helix' DNA-binding domain"/>
    <property type="match status" value="1"/>
</dbReference>
<accession>A0A356LJS6</accession>
<sequence length="251" mass="26998">MLSQSDKGGADRALYILSVFAKIERPVTVAELITLTGLPQSTLYRQLTLLKKWGFVFESQGQYMPGPGCLPLAWGFSQSSFLLQHARRDMLTLSTQTGESVGILVALDAMAVCLDMVESTNSLRCSFVKGRSLPLIRGASAKSLLAFLPAAKQQVIVQEAVQQNLLTGTQAEQLAADLRQIQQQGFAVSEGEVDDGVWGVSAPLFQHKRIALGSITLMAPTARALPRSQQLIDATVKAAANISTTLKALLV</sequence>
<feature type="domain" description="IclR-ED" evidence="5">
    <location>
        <begin position="68"/>
        <end position="251"/>
    </location>
</feature>
<dbReference type="Gene3D" id="3.30.450.40">
    <property type="match status" value="1"/>
</dbReference>
<dbReference type="PANTHER" id="PTHR30136:SF24">
    <property type="entry name" value="HTH-TYPE TRANSCRIPTIONAL REPRESSOR ALLR"/>
    <property type="match status" value="1"/>
</dbReference>
<evidence type="ECO:0000256" key="1">
    <source>
        <dbReference type="ARBA" id="ARBA00023015"/>
    </source>
</evidence>
<evidence type="ECO:0000313" key="7">
    <source>
        <dbReference type="Proteomes" id="UP000264036"/>
    </source>
</evidence>